<proteinExistence type="predicted"/>
<dbReference type="SUPFAM" id="SSF56801">
    <property type="entry name" value="Acetyl-CoA synthetase-like"/>
    <property type="match status" value="1"/>
</dbReference>
<dbReference type="Proteomes" id="UP001551658">
    <property type="component" value="Unassembled WGS sequence"/>
</dbReference>
<dbReference type="InterPro" id="IPR020845">
    <property type="entry name" value="AMP-binding_CS"/>
</dbReference>
<dbReference type="RefSeq" id="WP_357976714.1">
    <property type="nucleotide sequence ID" value="NZ_JBFAIH010000004.1"/>
</dbReference>
<evidence type="ECO:0000313" key="5">
    <source>
        <dbReference type="Proteomes" id="UP001551658"/>
    </source>
</evidence>
<evidence type="ECO:0000313" key="4">
    <source>
        <dbReference type="EMBL" id="MEV0363103.1"/>
    </source>
</evidence>
<gene>
    <name evidence="4" type="ORF">AB0H72_10420</name>
</gene>
<dbReference type="PANTHER" id="PTHR43767">
    <property type="entry name" value="LONG-CHAIN-FATTY-ACID--COA LIGASE"/>
    <property type="match status" value="1"/>
</dbReference>
<dbReference type="Gene3D" id="3.40.50.12780">
    <property type="entry name" value="N-terminal domain of ligase-like"/>
    <property type="match status" value="1"/>
</dbReference>
<evidence type="ECO:0000259" key="3">
    <source>
        <dbReference type="Pfam" id="PF13193"/>
    </source>
</evidence>
<dbReference type="Pfam" id="PF00501">
    <property type="entry name" value="AMP-binding"/>
    <property type="match status" value="1"/>
</dbReference>
<dbReference type="InterPro" id="IPR025110">
    <property type="entry name" value="AMP-bd_C"/>
</dbReference>
<dbReference type="EMBL" id="JBFAIH010000004">
    <property type="protein sequence ID" value="MEV0363103.1"/>
    <property type="molecule type" value="Genomic_DNA"/>
</dbReference>
<name>A0ABV3F661_9NOCA</name>
<dbReference type="PANTHER" id="PTHR43767:SF1">
    <property type="entry name" value="NONRIBOSOMAL PEPTIDE SYNTHASE PES1 (EUROFUNG)-RELATED"/>
    <property type="match status" value="1"/>
</dbReference>
<dbReference type="InterPro" id="IPR000873">
    <property type="entry name" value="AMP-dep_synth/lig_dom"/>
</dbReference>
<feature type="region of interest" description="Disordered" evidence="1">
    <location>
        <begin position="1"/>
        <end position="20"/>
    </location>
</feature>
<dbReference type="PROSITE" id="PS00455">
    <property type="entry name" value="AMP_BINDING"/>
    <property type="match status" value="1"/>
</dbReference>
<feature type="domain" description="AMP-dependent synthetase/ligase" evidence="2">
    <location>
        <begin position="41"/>
        <end position="431"/>
    </location>
</feature>
<sequence>MTTGNTGNAPSAAFDEGAAGGASRQREVTEQFATLVAAWNDRVQHEPDAPALVYFDTTLTVRETDDLADALAAAFADRGVGHGERVGIHLQNIPQYALVQLALWKLGAIALLLNPMYRGRELRELVSDAEPVGIITTDRDMRQVWADVEGTTVGWVLGTAESDLQSRNDPRVFKLETAAATEVSADHPADAPNADLLTLAHEYAGRKPPPVQVHGDDLAFLAYTSGTTGPPKGAMNSHANVRAVTTSFAELAGITPGDVVFALAPLFHITGAVVIGALALTERTSLVFTGRFNTDVAIDALREHGVTYTIGSITAFNAMMNSEYATAEHFTTIKTLFSGGAPVSPSTVARFQERFGHYIHNAYGMTETSSAVTAVPPGTRAPVDPDSGTLSIGLPLPGVNVDVVDPDGSPLPPGSQGELVVTGPQIIRGYWRKPEESEAALPEGRLRTGDSAIVDEQGWVYLVDRIKDQINVSGYKVWPREVEDVLYEHPAVLEAAVVGIPDEYRGESVAAYVSLKDGHTAQADDLILFTRDRLAPYKRPKAIKIVADLPKTQTGKIRRRALRDQHTQS</sequence>
<reference evidence="4 5" key="1">
    <citation type="submission" date="2024-06" db="EMBL/GenBank/DDBJ databases">
        <title>The Natural Products Discovery Center: Release of the First 8490 Sequenced Strains for Exploring Actinobacteria Biosynthetic Diversity.</title>
        <authorList>
            <person name="Kalkreuter E."/>
            <person name="Kautsar S.A."/>
            <person name="Yang D."/>
            <person name="Bader C.D."/>
            <person name="Teijaro C.N."/>
            <person name="Fluegel L."/>
            <person name="Davis C.M."/>
            <person name="Simpson J.R."/>
            <person name="Lauterbach L."/>
            <person name="Steele A.D."/>
            <person name="Gui C."/>
            <person name="Meng S."/>
            <person name="Li G."/>
            <person name="Viehrig K."/>
            <person name="Ye F."/>
            <person name="Su P."/>
            <person name="Kiefer A.F."/>
            <person name="Nichols A."/>
            <person name="Cepeda A.J."/>
            <person name="Yan W."/>
            <person name="Fan B."/>
            <person name="Jiang Y."/>
            <person name="Adhikari A."/>
            <person name="Zheng C.-J."/>
            <person name="Schuster L."/>
            <person name="Cowan T.M."/>
            <person name="Smanski M.J."/>
            <person name="Chevrette M.G."/>
            <person name="De Carvalho L.P.S."/>
            <person name="Shen B."/>
        </authorList>
    </citation>
    <scope>NUCLEOTIDE SEQUENCE [LARGE SCALE GENOMIC DNA]</scope>
    <source>
        <strain evidence="4 5">NPDC050671</strain>
    </source>
</reference>
<keyword evidence="5" id="KW-1185">Reference proteome</keyword>
<dbReference type="InterPro" id="IPR042099">
    <property type="entry name" value="ANL_N_sf"/>
</dbReference>
<evidence type="ECO:0000256" key="1">
    <source>
        <dbReference type="SAM" id="MobiDB-lite"/>
    </source>
</evidence>
<feature type="domain" description="AMP-binding enzyme C-terminal" evidence="3">
    <location>
        <begin position="481"/>
        <end position="556"/>
    </location>
</feature>
<comment type="caution">
    <text evidence="4">The sequence shown here is derived from an EMBL/GenBank/DDBJ whole genome shotgun (WGS) entry which is preliminary data.</text>
</comment>
<dbReference type="InterPro" id="IPR050237">
    <property type="entry name" value="ATP-dep_AMP-bd_enzyme"/>
</dbReference>
<dbReference type="Pfam" id="PF13193">
    <property type="entry name" value="AMP-binding_C"/>
    <property type="match status" value="1"/>
</dbReference>
<organism evidence="4 5">
    <name type="scientific">Nocardia fusca</name>
    <dbReference type="NCBI Taxonomy" id="941183"/>
    <lineage>
        <taxon>Bacteria</taxon>
        <taxon>Bacillati</taxon>
        <taxon>Actinomycetota</taxon>
        <taxon>Actinomycetes</taxon>
        <taxon>Mycobacteriales</taxon>
        <taxon>Nocardiaceae</taxon>
        <taxon>Nocardia</taxon>
    </lineage>
</organism>
<dbReference type="Gene3D" id="3.30.300.30">
    <property type="match status" value="1"/>
</dbReference>
<protein>
    <submittedName>
        <fullName evidence="4">AMP-binding protein</fullName>
    </submittedName>
</protein>
<evidence type="ECO:0000259" key="2">
    <source>
        <dbReference type="Pfam" id="PF00501"/>
    </source>
</evidence>
<dbReference type="InterPro" id="IPR045851">
    <property type="entry name" value="AMP-bd_C_sf"/>
</dbReference>
<accession>A0ABV3F661</accession>